<protein>
    <recommendedName>
        <fullName evidence="4">F-box domain-containing protein</fullName>
    </recommendedName>
</protein>
<evidence type="ECO:0000313" key="2">
    <source>
        <dbReference type="EMBL" id="KDR85850.1"/>
    </source>
</evidence>
<organism evidence="2 3">
    <name type="scientific">Galerina marginata (strain CBS 339.88)</name>
    <dbReference type="NCBI Taxonomy" id="685588"/>
    <lineage>
        <taxon>Eukaryota</taxon>
        <taxon>Fungi</taxon>
        <taxon>Dikarya</taxon>
        <taxon>Basidiomycota</taxon>
        <taxon>Agaricomycotina</taxon>
        <taxon>Agaricomycetes</taxon>
        <taxon>Agaricomycetidae</taxon>
        <taxon>Agaricales</taxon>
        <taxon>Agaricineae</taxon>
        <taxon>Strophariaceae</taxon>
        <taxon>Galerina</taxon>
    </lineage>
</organism>
<evidence type="ECO:0000256" key="1">
    <source>
        <dbReference type="SAM" id="MobiDB-lite"/>
    </source>
</evidence>
<dbReference type="HOGENOM" id="CLU_030668_0_0_1"/>
<dbReference type="EMBL" id="KL142367">
    <property type="protein sequence ID" value="KDR85850.1"/>
    <property type="molecule type" value="Genomic_DNA"/>
</dbReference>
<evidence type="ECO:0008006" key="4">
    <source>
        <dbReference type="Google" id="ProtNLM"/>
    </source>
</evidence>
<feature type="compositionally biased region" description="Acidic residues" evidence="1">
    <location>
        <begin position="421"/>
        <end position="431"/>
    </location>
</feature>
<keyword evidence="3" id="KW-1185">Reference proteome</keyword>
<dbReference type="AlphaFoldDB" id="A0A067TRJ9"/>
<accession>A0A067TRJ9</accession>
<name>A0A067TRJ9_GALM3</name>
<feature type="region of interest" description="Disordered" evidence="1">
    <location>
        <begin position="417"/>
        <end position="460"/>
    </location>
</feature>
<dbReference type="OrthoDB" id="3258555at2759"/>
<evidence type="ECO:0000313" key="3">
    <source>
        <dbReference type="Proteomes" id="UP000027222"/>
    </source>
</evidence>
<gene>
    <name evidence="2" type="ORF">GALMADRAFT_132493</name>
</gene>
<proteinExistence type="predicted"/>
<sequence>MDNSLSEKSDKRKIARIKHKIRPLKMKNEKPFSQPPPEILHSIFERAIPSSSLISSSDSLMPNSLWCHVQEQKHAVLAVCRTWYMVGLPFLYEVVSIRRIYQLSHLLRTLKYSSLNLKEMIKKVEVLCITPSCFGQAFEYQLKALFDICTRISSFSYASGSLRRPLAPAIQLTALVPNIAHLELITPLEFKTLQNLLQLASPHVVTLTVAPPTWTWTEPASLDILFRRLEDLTLLGTCSLWPWIHDWKFPRLKCLTFDSELGEERLKEFCSAHGAGLQYLHLTRANYPWEGFWHSKLHNKPRCFPDLSDSCPILQHIVLPPLSEPLIHKSVKWVDVWVSDRTLDEAQTARNSLQSANLPALKGVRLLPYSELEPRLSLPLLLSPILVPTTSDSFAIRLSSDVVIHHDVGEIRWIKPPCAGDLEEDDDDGYSDSDGSFIPDESNSEDSTDYSSDGSADQDWDPVTKRLVVKDWMLMDGLETDFFLAA</sequence>
<reference evidence="3" key="1">
    <citation type="journal article" date="2014" name="Proc. Natl. Acad. Sci. U.S.A.">
        <title>Extensive sampling of basidiomycete genomes demonstrates inadequacy of the white-rot/brown-rot paradigm for wood decay fungi.</title>
        <authorList>
            <person name="Riley R."/>
            <person name="Salamov A.A."/>
            <person name="Brown D.W."/>
            <person name="Nagy L.G."/>
            <person name="Floudas D."/>
            <person name="Held B.W."/>
            <person name="Levasseur A."/>
            <person name="Lombard V."/>
            <person name="Morin E."/>
            <person name="Otillar R."/>
            <person name="Lindquist E.A."/>
            <person name="Sun H."/>
            <person name="LaButti K.M."/>
            <person name="Schmutz J."/>
            <person name="Jabbour D."/>
            <person name="Luo H."/>
            <person name="Baker S.E."/>
            <person name="Pisabarro A.G."/>
            <person name="Walton J.D."/>
            <person name="Blanchette R.A."/>
            <person name="Henrissat B."/>
            <person name="Martin F."/>
            <person name="Cullen D."/>
            <person name="Hibbett D.S."/>
            <person name="Grigoriev I.V."/>
        </authorList>
    </citation>
    <scope>NUCLEOTIDE SEQUENCE [LARGE SCALE GENOMIC DNA]</scope>
    <source>
        <strain evidence="3">CBS 339.88</strain>
    </source>
</reference>
<dbReference type="Proteomes" id="UP000027222">
    <property type="component" value="Unassembled WGS sequence"/>
</dbReference>